<dbReference type="PANTHER" id="PTHR35008">
    <property type="entry name" value="BLL4482 PROTEIN-RELATED"/>
    <property type="match status" value="1"/>
</dbReference>
<dbReference type="Proteomes" id="UP001268089">
    <property type="component" value="Unassembled WGS sequence"/>
</dbReference>
<dbReference type="InterPro" id="IPR009056">
    <property type="entry name" value="Cyt_c-like_dom"/>
</dbReference>
<name>A0ABU1ZVX5_9BURK</name>
<evidence type="ECO:0000313" key="6">
    <source>
        <dbReference type="EMBL" id="MDR7308701.1"/>
    </source>
</evidence>
<dbReference type="SUPFAM" id="SSF46626">
    <property type="entry name" value="Cytochrome c"/>
    <property type="match status" value="3"/>
</dbReference>
<feature type="domain" description="Cytochrome c" evidence="5">
    <location>
        <begin position="45"/>
        <end position="148"/>
    </location>
</feature>
<dbReference type="PANTHER" id="PTHR35008:SF4">
    <property type="entry name" value="BLL4482 PROTEIN"/>
    <property type="match status" value="1"/>
</dbReference>
<evidence type="ECO:0000256" key="3">
    <source>
        <dbReference type="ARBA" id="ARBA00023004"/>
    </source>
</evidence>
<dbReference type="EMBL" id="JAVDXO010000013">
    <property type="protein sequence ID" value="MDR7308701.1"/>
    <property type="molecule type" value="Genomic_DNA"/>
</dbReference>
<dbReference type="Gene3D" id="1.10.760.10">
    <property type="entry name" value="Cytochrome c-like domain"/>
    <property type="match status" value="3"/>
</dbReference>
<sequence>MKTPVKVAWTLALALALGALAVWWSVPRNSAQSAPRSPDAPATATQIARGAYLARLGNCALCHTATGGQPYAGGKGISTPFGTVYSSNLTPDPNAGLGRWSADDFWQALHHGQSKDGRLLYPAFPYTSYTHVTREDADALWAYLQSLPTAANANTPHTLGWPYRTQAALWVWRTLYFTPADTVVPAAASVAPEMARGAYLVQGLAHCSECHGARNAWGSVEPRKSLAGATLPGELWYAPSLTSAEEASVSGWSREDTAALLTAGINRHAVVNGPMAEVVRHSTQYLLPDDAVAMATYLASLGPMPASTPTAPAAAPSSSLMSTVGARIYDKQCSQCHGKQGEGKAGAYPALASNRAVQMANTNNLVLTVLHGGFAPATAQNPQPHGMPPFMLTLSDTDIASVLTFVRSSWGNAAAPVSEFDINKIRNVQPR</sequence>
<dbReference type="InterPro" id="IPR014353">
    <property type="entry name" value="Membr-bd_ADH_cyt_c"/>
</dbReference>
<keyword evidence="2 4" id="KW-0479">Metal-binding</keyword>
<keyword evidence="1 4" id="KW-0349">Heme</keyword>
<dbReference type="PIRSF" id="PIRSF000018">
    <property type="entry name" value="Mb_ADH_cyt_c"/>
    <property type="match status" value="1"/>
</dbReference>
<organism evidence="6 7">
    <name type="scientific">Rhodoferax saidenbachensis</name>
    <dbReference type="NCBI Taxonomy" id="1484693"/>
    <lineage>
        <taxon>Bacteria</taxon>
        <taxon>Pseudomonadati</taxon>
        <taxon>Pseudomonadota</taxon>
        <taxon>Betaproteobacteria</taxon>
        <taxon>Burkholderiales</taxon>
        <taxon>Comamonadaceae</taxon>
        <taxon>Rhodoferax</taxon>
    </lineage>
</organism>
<dbReference type="Pfam" id="PF00034">
    <property type="entry name" value="Cytochrom_C"/>
    <property type="match status" value="2"/>
</dbReference>
<proteinExistence type="predicted"/>
<evidence type="ECO:0000256" key="1">
    <source>
        <dbReference type="ARBA" id="ARBA00022617"/>
    </source>
</evidence>
<gene>
    <name evidence="6" type="ORF">J2X15_004022</name>
</gene>
<keyword evidence="7" id="KW-1185">Reference proteome</keyword>
<evidence type="ECO:0000256" key="2">
    <source>
        <dbReference type="ARBA" id="ARBA00022723"/>
    </source>
</evidence>
<comment type="caution">
    <text evidence="6">The sequence shown here is derived from an EMBL/GenBank/DDBJ whole genome shotgun (WGS) entry which is preliminary data.</text>
</comment>
<dbReference type="InterPro" id="IPR051459">
    <property type="entry name" value="Cytochrome_c-type_DH"/>
</dbReference>
<dbReference type="PROSITE" id="PS51007">
    <property type="entry name" value="CYTC"/>
    <property type="match status" value="3"/>
</dbReference>
<evidence type="ECO:0000313" key="7">
    <source>
        <dbReference type="Proteomes" id="UP001268089"/>
    </source>
</evidence>
<evidence type="ECO:0000256" key="4">
    <source>
        <dbReference type="PROSITE-ProRule" id="PRU00433"/>
    </source>
</evidence>
<dbReference type="InterPro" id="IPR036909">
    <property type="entry name" value="Cyt_c-like_dom_sf"/>
</dbReference>
<keyword evidence="3 4" id="KW-0408">Iron</keyword>
<evidence type="ECO:0000259" key="5">
    <source>
        <dbReference type="PROSITE" id="PS51007"/>
    </source>
</evidence>
<dbReference type="RefSeq" id="WP_310346397.1">
    <property type="nucleotide sequence ID" value="NZ_JAVDXO010000013.1"/>
</dbReference>
<reference evidence="6 7" key="1">
    <citation type="submission" date="2023-07" db="EMBL/GenBank/DDBJ databases">
        <title>Sorghum-associated microbial communities from plants grown in Nebraska, USA.</title>
        <authorList>
            <person name="Schachtman D."/>
        </authorList>
    </citation>
    <scope>NUCLEOTIDE SEQUENCE [LARGE SCALE GENOMIC DNA]</scope>
    <source>
        <strain evidence="6 7">BE308</strain>
    </source>
</reference>
<protein>
    <submittedName>
        <fullName evidence="6">Mono/diheme cytochrome c family protein</fullName>
    </submittedName>
</protein>
<accession>A0ABU1ZVX5</accession>
<feature type="domain" description="Cytochrome c" evidence="5">
    <location>
        <begin position="320"/>
        <end position="410"/>
    </location>
</feature>
<feature type="domain" description="Cytochrome c" evidence="5">
    <location>
        <begin position="192"/>
        <end position="302"/>
    </location>
</feature>